<accession>A0ABY1QDY6</accession>
<evidence type="ECO:0008006" key="3">
    <source>
        <dbReference type="Google" id="ProtNLM"/>
    </source>
</evidence>
<dbReference type="Pfam" id="PF10052">
    <property type="entry name" value="DUF2288"/>
    <property type="match status" value="1"/>
</dbReference>
<dbReference type="EMBL" id="FXUL01000010">
    <property type="protein sequence ID" value="SMP64565.1"/>
    <property type="molecule type" value="Genomic_DNA"/>
</dbReference>
<dbReference type="InterPro" id="IPR018741">
    <property type="entry name" value="DUF2288"/>
</dbReference>
<protein>
    <recommendedName>
        <fullName evidence="3">DUF2288 domain-containing protein</fullName>
    </recommendedName>
</protein>
<name>A0ABY1QDY6_9BURK</name>
<keyword evidence="2" id="KW-1185">Reference proteome</keyword>
<sequence>MEQDKDAELKTRLNQETSKLRWTELQRHYAGGNVVAVDETLDLIAVAVAIARDDAAAVKKWMADGRLARVSDIQAAAWLQVDLEMWAVVVKPWVLVQRVERVAGMSGLH</sequence>
<reference evidence="1 2" key="1">
    <citation type="submission" date="2017-05" db="EMBL/GenBank/DDBJ databases">
        <authorList>
            <person name="Varghese N."/>
            <person name="Submissions S."/>
        </authorList>
    </citation>
    <scope>NUCLEOTIDE SEQUENCE [LARGE SCALE GENOMIC DNA]</scope>
    <source>
        <strain evidence="1 2">DSM 26001</strain>
    </source>
</reference>
<dbReference type="Proteomes" id="UP001158049">
    <property type="component" value="Unassembled WGS sequence"/>
</dbReference>
<organism evidence="1 2">
    <name type="scientific">Noviherbaspirillum suwonense</name>
    <dbReference type="NCBI Taxonomy" id="1224511"/>
    <lineage>
        <taxon>Bacteria</taxon>
        <taxon>Pseudomonadati</taxon>
        <taxon>Pseudomonadota</taxon>
        <taxon>Betaproteobacteria</taxon>
        <taxon>Burkholderiales</taxon>
        <taxon>Oxalobacteraceae</taxon>
        <taxon>Noviherbaspirillum</taxon>
    </lineage>
</organism>
<evidence type="ECO:0000313" key="1">
    <source>
        <dbReference type="EMBL" id="SMP64565.1"/>
    </source>
</evidence>
<proteinExistence type="predicted"/>
<evidence type="ECO:0000313" key="2">
    <source>
        <dbReference type="Proteomes" id="UP001158049"/>
    </source>
</evidence>
<gene>
    <name evidence="1" type="ORF">SAMN06295970_11034</name>
</gene>
<comment type="caution">
    <text evidence="1">The sequence shown here is derived from an EMBL/GenBank/DDBJ whole genome shotgun (WGS) entry which is preliminary data.</text>
</comment>